<sequence>MQQSRALRAALAALALLSVTACGQASDPAAPRPASSATSEPTRPSEAARPLPAAEARALKRRFDALERRFEARLGVYAVDTGTGREVAHNDGERFAYASTFKALAAGAVLRKYSLSGMDRVVRYSGNDLVPRSQVTEKHVGTGMTLGALCDAAIRYGDNTAANLLFDQLGGPGGLDAALEEIGDDVTRMDRRETQLNQWSPGATQDTSTPRALADDLRAFAVGDTLGKPERAQLAKWLRGSTTGGALIKAGMPKTWVVGNRAGAGSTYGVRNDIAVVWRPDAAPIVVAIMSNSRKPDTGYDDRLIAQAASLVADTLS</sequence>
<feature type="domain" description="Beta-lactamase class A catalytic" evidence="8">
    <location>
        <begin position="75"/>
        <end position="290"/>
    </location>
</feature>
<dbReference type="InterPro" id="IPR000871">
    <property type="entry name" value="Beta-lactam_class-A"/>
</dbReference>
<evidence type="ECO:0000256" key="7">
    <source>
        <dbReference type="SAM" id="SignalP"/>
    </source>
</evidence>
<evidence type="ECO:0000256" key="5">
    <source>
        <dbReference type="RuleBase" id="RU361140"/>
    </source>
</evidence>
<dbReference type="PANTHER" id="PTHR35333">
    <property type="entry name" value="BETA-LACTAMASE"/>
    <property type="match status" value="1"/>
</dbReference>
<comment type="catalytic activity">
    <reaction evidence="5">
        <text>a beta-lactam + H2O = a substituted beta-amino acid</text>
        <dbReference type="Rhea" id="RHEA:20401"/>
        <dbReference type="ChEBI" id="CHEBI:15377"/>
        <dbReference type="ChEBI" id="CHEBI:35627"/>
        <dbReference type="ChEBI" id="CHEBI:140347"/>
        <dbReference type="EC" id="3.5.2.6"/>
    </reaction>
</comment>
<name>A0A7Y9HEX4_9ACTN</name>
<comment type="caution">
    <text evidence="9">The sequence shown here is derived from an EMBL/GenBank/DDBJ whole genome shotgun (WGS) entry which is preliminary data.</text>
</comment>
<evidence type="ECO:0000256" key="1">
    <source>
        <dbReference type="ARBA" id="ARBA00009009"/>
    </source>
</evidence>
<evidence type="ECO:0000259" key="8">
    <source>
        <dbReference type="Pfam" id="PF13354"/>
    </source>
</evidence>
<protein>
    <recommendedName>
        <fullName evidence="2 5">Beta-lactamase</fullName>
        <ecNumber evidence="2 5">3.5.2.6</ecNumber>
    </recommendedName>
</protein>
<dbReference type="PRINTS" id="PR00118">
    <property type="entry name" value="BLACTAMASEA"/>
</dbReference>
<feature type="region of interest" description="Disordered" evidence="6">
    <location>
        <begin position="24"/>
        <end position="52"/>
    </location>
</feature>
<feature type="signal peptide" evidence="7">
    <location>
        <begin position="1"/>
        <end position="25"/>
    </location>
</feature>
<evidence type="ECO:0000256" key="2">
    <source>
        <dbReference type="ARBA" id="ARBA00012865"/>
    </source>
</evidence>
<gene>
    <name evidence="9" type="ORF">HEB29_003993</name>
</gene>
<reference evidence="9 10" key="1">
    <citation type="submission" date="2020-07" db="EMBL/GenBank/DDBJ databases">
        <title>Sequencing the genomes of 1000 actinobacteria strains.</title>
        <authorList>
            <person name="Klenk H.-P."/>
        </authorList>
    </citation>
    <scope>NUCLEOTIDE SEQUENCE [LARGE SCALE GENOMIC DNA]</scope>
    <source>
        <strain evidence="9 10">DSM 41455</strain>
    </source>
</reference>
<dbReference type="EMBL" id="JACCCF010000001">
    <property type="protein sequence ID" value="NYE42982.1"/>
    <property type="molecule type" value="Genomic_DNA"/>
</dbReference>
<dbReference type="InterPro" id="IPR045155">
    <property type="entry name" value="Beta-lactam_cat"/>
</dbReference>
<dbReference type="Proteomes" id="UP000530403">
    <property type="component" value="Unassembled WGS sequence"/>
</dbReference>
<dbReference type="GO" id="GO:0046677">
    <property type="term" value="P:response to antibiotic"/>
    <property type="evidence" value="ECO:0007669"/>
    <property type="project" value="UniProtKB-UniRule"/>
</dbReference>
<dbReference type="PROSITE" id="PS51257">
    <property type="entry name" value="PROKAR_LIPOPROTEIN"/>
    <property type="match status" value="1"/>
</dbReference>
<dbReference type="InterPro" id="IPR023650">
    <property type="entry name" value="Beta-lactam_class-A_AS"/>
</dbReference>
<evidence type="ECO:0000256" key="3">
    <source>
        <dbReference type="ARBA" id="ARBA00022801"/>
    </source>
</evidence>
<evidence type="ECO:0000256" key="4">
    <source>
        <dbReference type="ARBA" id="ARBA00023251"/>
    </source>
</evidence>
<feature type="chain" id="PRO_5030730423" description="Beta-lactamase" evidence="7">
    <location>
        <begin position="26"/>
        <end position="317"/>
    </location>
</feature>
<dbReference type="GO" id="GO:0008800">
    <property type="term" value="F:beta-lactamase activity"/>
    <property type="evidence" value="ECO:0007669"/>
    <property type="project" value="UniProtKB-UniRule"/>
</dbReference>
<accession>A0A7Y9HEX4</accession>
<dbReference type="PROSITE" id="PS00146">
    <property type="entry name" value="BETA_LACTAMASE_A"/>
    <property type="match status" value="1"/>
</dbReference>
<organism evidence="9 10">
    <name type="scientific">Streptomyces fulvorobeus</name>
    <dbReference type="NCBI Taxonomy" id="284028"/>
    <lineage>
        <taxon>Bacteria</taxon>
        <taxon>Bacillati</taxon>
        <taxon>Actinomycetota</taxon>
        <taxon>Actinomycetes</taxon>
        <taxon>Kitasatosporales</taxon>
        <taxon>Streptomycetaceae</taxon>
        <taxon>Streptomyces</taxon>
    </lineage>
</organism>
<keyword evidence="4 5" id="KW-0046">Antibiotic resistance</keyword>
<evidence type="ECO:0000313" key="10">
    <source>
        <dbReference type="Proteomes" id="UP000530403"/>
    </source>
</evidence>
<evidence type="ECO:0000313" key="9">
    <source>
        <dbReference type="EMBL" id="NYE42982.1"/>
    </source>
</evidence>
<dbReference type="InterPro" id="IPR012338">
    <property type="entry name" value="Beta-lactam/transpept-like"/>
</dbReference>
<dbReference type="EC" id="3.5.2.6" evidence="2 5"/>
<dbReference type="PANTHER" id="PTHR35333:SF3">
    <property type="entry name" value="BETA-LACTAMASE-TYPE TRANSPEPTIDASE FOLD CONTAINING PROTEIN"/>
    <property type="match status" value="1"/>
</dbReference>
<proteinExistence type="inferred from homology"/>
<dbReference type="RefSeq" id="WP_179764187.1">
    <property type="nucleotide sequence ID" value="NZ_BAAAUE010000009.1"/>
</dbReference>
<dbReference type="GO" id="GO:0030655">
    <property type="term" value="P:beta-lactam antibiotic catabolic process"/>
    <property type="evidence" value="ECO:0007669"/>
    <property type="project" value="InterPro"/>
</dbReference>
<evidence type="ECO:0000256" key="6">
    <source>
        <dbReference type="SAM" id="MobiDB-lite"/>
    </source>
</evidence>
<dbReference type="NCBIfam" id="NF033103">
    <property type="entry name" value="bla_class_A"/>
    <property type="match status" value="1"/>
</dbReference>
<keyword evidence="3 5" id="KW-0378">Hydrolase</keyword>
<keyword evidence="7" id="KW-0732">Signal</keyword>
<feature type="compositionally biased region" description="Low complexity" evidence="6">
    <location>
        <begin position="25"/>
        <end position="52"/>
    </location>
</feature>
<dbReference type="SUPFAM" id="SSF56601">
    <property type="entry name" value="beta-lactamase/transpeptidase-like"/>
    <property type="match status" value="1"/>
</dbReference>
<dbReference type="Pfam" id="PF13354">
    <property type="entry name" value="Beta-lactamase2"/>
    <property type="match status" value="1"/>
</dbReference>
<comment type="similarity">
    <text evidence="1 5">Belongs to the class-A beta-lactamase family.</text>
</comment>
<dbReference type="AlphaFoldDB" id="A0A7Y9HEX4"/>
<dbReference type="Gene3D" id="3.40.710.10">
    <property type="entry name" value="DD-peptidase/beta-lactamase superfamily"/>
    <property type="match status" value="1"/>
</dbReference>